<dbReference type="AlphaFoldDB" id="M0N2C5"/>
<dbReference type="PATRIC" id="fig|1227456.3.peg.2521"/>
<accession>M0N2C5</accession>
<protein>
    <submittedName>
        <fullName evidence="6">ABC transporter</fullName>
    </submittedName>
</protein>
<dbReference type="InterPro" id="IPR016071">
    <property type="entry name" value="Staphylococal_nuclease_OB-fold"/>
</dbReference>
<dbReference type="Gene3D" id="2.40.50.90">
    <property type="match status" value="1"/>
</dbReference>
<dbReference type="InterPro" id="IPR002071">
    <property type="entry name" value="Thermonucl_AS"/>
</dbReference>
<dbReference type="GO" id="GO:0004519">
    <property type="term" value="F:endonuclease activity"/>
    <property type="evidence" value="ECO:0007669"/>
    <property type="project" value="UniProtKB-KW"/>
</dbReference>
<dbReference type="SUPFAM" id="SSF74853">
    <property type="entry name" value="Lamin A/C globular tail domain"/>
    <property type="match status" value="1"/>
</dbReference>
<dbReference type="GO" id="GO:0003676">
    <property type="term" value="F:nucleic acid binding"/>
    <property type="evidence" value="ECO:0007669"/>
    <property type="project" value="InterPro"/>
</dbReference>
<dbReference type="Gene3D" id="2.60.40.1260">
    <property type="entry name" value="Lamin Tail domain"/>
    <property type="match status" value="1"/>
</dbReference>
<dbReference type="PANTHER" id="PTHR12302">
    <property type="entry name" value="EBNA2 BINDING PROTEIN P100"/>
    <property type="match status" value="1"/>
</dbReference>
<dbReference type="InterPro" id="IPR035437">
    <property type="entry name" value="SNase_OB-fold_sf"/>
</dbReference>
<dbReference type="PROSITE" id="PS01123">
    <property type="entry name" value="TNASE_1"/>
    <property type="match status" value="1"/>
</dbReference>
<comment type="caution">
    <text evidence="6">The sequence shown here is derived from an EMBL/GenBank/DDBJ whole genome shotgun (WGS) entry which is preliminary data.</text>
</comment>
<evidence type="ECO:0000259" key="5">
    <source>
        <dbReference type="PROSITE" id="PS51841"/>
    </source>
</evidence>
<evidence type="ECO:0000259" key="4">
    <source>
        <dbReference type="PROSITE" id="PS50830"/>
    </source>
</evidence>
<dbReference type="GO" id="GO:0016787">
    <property type="term" value="F:hydrolase activity"/>
    <property type="evidence" value="ECO:0007669"/>
    <property type="project" value="UniProtKB-KW"/>
</dbReference>
<dbReference type="EMBL" id="AOME01000068">
    <property type="protein sequence ID" value="EMA51289.1"/>
    <property type="molecule type" value="Genomic_DNA"/>
</dbReference>
<proteinExistence type="predicted"/>
<dbReference type="InterPro" id="IPR001322">
    <property type="entry name" value="Lamin_tail_dom"/>
</dbReference>
<gene>
    <name evidence="6" type="ORF">C450_12465</name>
</gene>
<dbReference type="SMART" id="SM00318">
    <property type="entry name" value="SNc"/>
    <property type="match status" value="1"/>
</dbReference>
<organism evidence="6 7">
    <name type="scientific">Halococcus salifodinae DSM 8989</name>
    <dbReference type="NCBI Taxonomy" id="1227456"/>
    <lineage>
        <taxon>Archaea</taxon>
        <taxon>Methanobacteriati</taxon>
        <taxon>Methanobacteriota</taxon>
        <taxon>Stenosarchaea group</taxon>
        <taxon>Halobacteria</taxon>
        <taxon>Halobacteriales</taxon>
        <taxon>Halococcaceae</taxon>
        <taxon>Halococcus</taxon>
    </lineage>
</organism>
<dbReference type="PROSITE" id="PS51841">
    <property type="entry name" value="LTD"/>
    <property type="match status" value="1"/>
</dbReference>
<feature type="domain" description="LTD" evidence="5">
    <location>
        <begin position="425"/>
        <end position="538"/>
    </location>
</feature>
<dbReference type="STRING" id="1227456.C450_12465"/>
<keyword evidence="3" id="KW-0378">Hydrolase</keyword>
<dbReference type="Pfam" id="PF00932">
    <property type="entry name" value="LTD"/>
    <property type="match status" value="1"/>
</dbReference>
<dbReference type="PROSITE" id="PS50830">
    <property type="entry name" value="TNASE_3"/>
    <property type="match status" value="1"/>
</dbReference>
<keyword evidence="2" id="KW-0255">Endonuclease</keyword>
<dbReference type="OrthoDB" id="3327at2157"/>
<feature type="domain" description="TNase-like" evidence="4">
    <location>
        <begin position="9"/>
        <end position="161"/>
    </location>
</feature>
<evidence type="ECO:0000313" key="6">
    <source>
        <dbReference type="EMBL" id="EMA51289.1"/>
    </source>
</evidence>
<evidence type="ECO:0000256" key="2">
    <source>
        <dbReference type="ARBA" id="ARBA00022759"/>
    </source>
</evidence>
<keyword evidence="1" id="KW-0540">Nuclease</keyword>
<dbReference type="Proteomes" id="UP000011625">
    <property type="component" value="Unassembled WGS sequence"/>
</dbReference>
<sequence length="538" mass="59277">MAPDYNRSETYEVSVTNVTDGDTLDVEFSDGTTEELRVIGIDAPETERNRQFERPQEWEGIEDSEYLTQWGENAKEYAKTELSGATVTVSFDENEPIRGEYDRLLMYVETPTEDDGQARLYNRALIEEGLARVYGSSLTHHAEFWAAEDEARTNGAGLWAESNPEATTESRDRPVTDLFIPKPSSIRTDSGALADDRVPVFAEATARQELQDRDHGVEYDRMPLVGTDTDARTGMIGGLLIDEKYEKAEGFEVDTANFENFVFLTNLIDYLSDRSGSVLIDGGHSQFSEEYAITNEEAAYYQRYLEGQDGIEFEQVNEFTKSRFADARAMIVSSPASPYTDTEVDLLAEFRDNGGAVVVLGSATASATARENLDDLVERLGSDLRLNEDQVFDATHKVNDDSSLPYTTVFDSSFPLFDAYSPESDSGNQGALSLAEIHANAAGDEYENLNDEYLVFTNPGNDTLDLTGSVVHDEAGHEYAFPEGVTLSPGEAVTLHTGSGSDDDTGLYWGASAPIWNNTGDEVTVTDTSGNAILSREY</sequence>
<dbReference type="RefSeq" id="WP_005043752.1">
    <property type="nucleotide sequence ID" value="NZ_AOME01000068.1"/>
</dbReference>
<evidence type="ECO:0000256" key="3">
    <source>
        <dbReference type="ARBA" id="ARBA00022801"/>
    </source>
</evidence>
<dbReference type="InterPro" id="IPR036415">
    <property type="entry name" value="Lamin_tail_dom_sf"/>
</dbReference>
<keyword evidence="7" id="KW-1185">Reference proteome</keyword>
<evidence type="ECO:0000313" key="7">
    <source>
        <dbReference type="Proteomes" id="UP000011625"/>
    </source>
</evidence>
<dbReference type="Pfam" id="PF00565">
    <property type="entry name" value="SNase"/>
    <property type="match status" value="1"/>
</dbReference>
<name>M0N2C5_9EURY</name>
<dbReference type="SUPFAM" id="SSF50199">
    <property type="entry name" value="Staphylococcal nuclease"/>
    <property type="match status" value="1"/>
</dbReference>
<dbReference type="PANTHER" id="PTHR12302:SF3">
    <property type="entry name" value="SERINE_THREONINE-PROTEIN KINASE 31"/>
    <property type="match status" value="1"/>
</dbReference>
<evidence type="ECO:0000256" key="1">
    <source>
        <dbReference type="ARBA" id="ARBA00022722"/>
    </source>
</evidence>
<reference evidence="6 7" key="1">
    <citation type="journal article" date="2014" name="PLoS Genet.">
        <title>Phylogenetically driven sequencing of extremely halophilic archaea reveals strategies for static and dynamic osmo-response.</title>
        <authorList>
            <person name="Becker E.A."/>
            <person name="Seitzer P.M."/>
            <person name="Tritt A."/>
            <person name="Larsen D."/>
            <person name="Krusor M."/>
            <person name="Yao A.I."/>
            <person name="Wu D."/>
            <person name="Madern D."/>
            <person name="Eisen J.A."/>
            <person name="Darling A.E."/>
            <person name="Facciotti M.T."/>
        </authorList>
    </citation>
    <scope>NUCLEOTIDE SEQUENCE [LARGE SCALE GENOMIC DNA]</scope>
    <source>
        <strain evidence="6 7">DSM 8989</strain>
    </source>
</reference>